<dbReference type="EMBL" id="X05826">
    <property type="protein sequence ID" value="CAA29267.1"/>
    <property type="molecule type" value="mRNA"/>
</dbReference>
<organism evidence="2">
    <name type="scientific">Homo sapiens</name>
    <name type="common">Human</name>
    <dbReference type="NCBI Taxonomy" id="9606"/>
    <lineage>
        <taxon>Eukaryota</taxon>
        <taxon>Metazoa</taxon>
        <taxon>Chordata</taxon>
        <taxon>Craniata</taxon>
        <taxon>Vertebrata</taxon>
        <taxon>Euteleostomi</taxon>
        <taxon>Mammalia</taxon>
        <taxon>Eutheria</taxon>
        <taxon>Euarchontoglires</taxon>
        <taxon>Primates</taxon>
        <taxon>Haplorrhini</taxon>
        <taxon>Catarrhini</taxon>
        <taxon>Hominidae</taxon>
        <taxon>Homo</taxon>
    </lineage>
</organism>
<sequence length="36" mass="3618">MTPFASPVAPLDPLLKYGRGQGPVSSASGTTTDLGQ</sequence>
<accession>V9H0U0</accession>
<reference evidence="2" key="1">
    <citation type="journal article" date="1987" name="EMBO J.">
        <title>The human alpha 1-antitrypsin gene is transcribed from two different promoters in macrophages and hepatocytes.</title>
        <authorList>
            <person name="Perlino E."/>
            <person name="Cortese R."/>
            <person name="Ciliberto G."/>
        </authorList>
    </citation>
    <scope>NUCLEOTIDE SEQUENCE</scope>
</reference>
<feature type="compositionally biased region" description="Polar residues" evidence="1">
    <location>
        <begin position="23"/>
        <end position="36"/>
    </location>
</feature>
<protein>
    <submittedName>
        <fullName evidence="2">Macrophage alpha1-antitrypsin (alpha1-AT) mRNA 5'-end (L17)</fullName>
    </submittedName>
</protein>
<dbReference type="AlphaFoldDB" id="V9H0U0"/>
<evidence type="ECO:0000313" key="2">
    <source>
        <dbReference type="EMBL" id="CAA29267.1"/>
    </source>
</evidence>
<feature type="region of interest" description="Disordered" evidence="1">
    <location>
        <begin position="1"/>
        <end position="36"/>
    </location>
</feature>
<name>V9H0U0_HUMAN</name>
<proteinExistence type="evidence at transcript level"/>
<evidence type="ECO:0000256" key="1">
    <source>
        <dbReference type="SAM" id="MobiDB-lite"/>
    </source>
</evidence>